<evidence type="ECO:0000256" key="1">
    <source>
        <dbReference type="SAM" id="MobiDB-lite"/>
    </source>
</evidence>
<evidence type="ECO:0000313" key="4">
    <source>
        <dbReference type="Proteomes" id="UP001529180"/>
    </source>
</evidence>
<comment type="caution">
    <text evidence="3">The sequence shown here is derived from an EMBL/GenBank/DDBJ whole genome shotgun (WGS) entry which is preliminary data.</text>
</comment>
<protein>
    <recommendedName>
        <fullName evidence="5">WG repeat-containing protein</fullName>
    </recommendedName>
</protein>
<feature type="compositionally biased region" description="Basic and acidic residues" evidence="1">
    <location>
        <begin position="235"/>
        <end position="253"/>
    </location>
</feature>
<accession>A0ABT6GFR4</accession>
<feature type="chain" id="PRO_5045328915" description="WG repeat-containing protein" evidence="2">
    <location>
        <begin position="26"/>
        <end position="555"/>
    </location>
</feature>
<feature type="region of interest" description="Disordered" evidence="1">
    <location>
        <begin position="235"/>
        <end position="256"/>
    </location>
</feature>
<dbReference type="Proteomes" id="UP001529180">
    <property type="component" value="Unassembled WGS sequence"/>
</dbReference>
<reference evidence="3 4" key="1">
    <citation type="submission" date="2023-03" db="EMBL/GenBank/DDBJ databases">
        <title>Strain FZY0004 represents a novel species in the genus Thalassospira isolated from seawater.</title>
        <authorList>
            <person name="Fu Z.-Y."/>
        </authorList>
    </citation>
    <scope>NUCLEOTIDE SEQUENCE [LARGE SCALE GENOMIC DNA]</scope>
    <source>
        <strain evidence="3 4">FZY0004</strain>
    </source>
</reference>
<name>A0ABT6GFR4_9PROT</name>
<evidence type="ECO:0000256" key="2">
    <source>
        <dbReference type="SAM" id="SignalP"/>
    </source>
</evidence>
<evidence type="ECO:0008006" key="5">
    <source>
        <dbReference type="Google" id="ProtNLM"/>
    </source>
</evidence>
<dbReference type="EMBL" id="JARSBO010000009">
    <property type="protein sequence ID" value="MDG4720829.1"/>
    <property type="molecule type" value="Genomic_DNA"/>
</dbReference>
<proteinExistence type="predicted"/>
<gene>
    <name evidence="3" type="ORF">P7680_17635</name>
</gene>
<evidence type="ECO:0000313" key="3">
    <source>
        <dbReference type="EMBL" id="MDG4720829.1"/>
    </source>
</evidence>
<keyword evidence="2" id="KW-0732">Signal</keyword>
<keyword evidence="4" id="KW-1185">Reference proteome</keyword>
<organism evidence="3 4">
    <name type="scientific">Thalassospira aquimaris</name>
    <dbReference type="NCBI Taxonomy" id="3037796"/>
    <lineage>
        <taxon>Bacteria</taxon>
        <taxon>Pseudomonadati</taxon>
        <taxon>Pseudomonadota</taxon>
        <taxon>Alphaproteobacteria</taxon>
        <taxon>Rhodospirillales</taxon>
        <taxon>Thalassospiraceae</taxon>
        <taxon>Thalassospira</taxon>
    </lineage>
</organism>
<feature type="signal peptide" evidence="2">
    <location>
        <begin position="1"/>
        <end position="25"/>
    </location>
</feature>
<sequence length="555" mass="63212">MMFAKLRRTFAALAIVFPISVPAFADDDITKIGRVETDIITLKDVQIPFKAEMLDGWGSEGEGMASVDINAKLMIYTLWGEPVVYCTANWSFNKAQTDNTLVTNIKGVSGNLPREVLDTIVLYDVKINFFTSLTDNIWVTCDPGYFTKSDDTKLALSMPGSPSWEELFQDNGYDLGGREERAKSHYLELLETGKISSQAQHSVQTAQIDLHHVRKWLAEQDLKIVEQKQIQTSDRWQERKDAQLKAQRDDKPIKSSPESIDAFMQYLFEAVYRKQRVEEYKWRVNAYIPLNTSLMERSDSLFKKFRHCQSFTPPRSFEDAPNSVIGYRDCLPSPLDALVMYSVGEDDDYRCGYKNKDGKVVLEAQYKSCYDELKGIGVVKRFEGTREETGSTIGLCSGKCSGGASTRYTMLVDVVKWVVINAKGEVLVHEDDTEPVFGFQATHFSFLDGNLVVTRRDEDTYQELIYDNQLKLRLKLPEGWEYEGYSEDLILIKSREKVEDGYSSAYEYGYVGWDGKFAFDPMPANEANVFENGKAWIVDPDGTGFLYDKKGRILE</sequence>